<reference evidence="1" key="1">
    <citation type="submission" date="2022-08" db="EMBL/GenBank/DDBJ databases">
        <title>Genome Sequence of Fusarium decemcellulare.</title>
        <authorList>
            <person name="Buettner E."/>
        </authorList>
    </citation>
    <scope>NUCLEOTIDE SEQUENCE</scope>
    <source>
        <strain evidence="1">Babe19</strain>
    </source>
</reference>
<accession>A0ACC1SZV5</accession>
<protein>
    <submittedName>
        <fullName evidence="1">Uncharacterized protein</fullName>
    </submittedName>
</protein>
<proteinExistence type="predicted"/>
<dbReference type="Proteomes" id="UP001148629">
    <property type="component" value="Unassembled WGS sequence"/>
</dbReference>
<evidence type="ECO:0000313" key="2">
    <source>
        <dbReference type="Proteomes" id="UP001148629"/>
    </source>
</evidence>
<dbReference type="EMBL" id="JANRMS010000017">
    <property type="protein sequence ID" value="KAJ3549663.1"/>
    <property type="molecule type" value="Genomic_DNA"/>
</dbReference>
<organism evidence="1 2">
    <name type="scientific">Fusarium decemcellulare</name>
    <dbReference type="NCBI Taxonomy" id="57161"/>
    <lineage>
        <taxon>Eukaryota</taxon>
        <taxon>Fungi</taxon>
        <taxon>Dikarya</taxon>
        <taxon>Ascomycota</taxon>
        <taxon>Pezizomycotina</taxon>
        <taxon>Sordariomycetes</taxon>
        <taxon>Hypocreomycetidae</taxon>
        <taxon>Hypocreales</taxon>
        <taxon>Nectriaceae</taxon>
        <taxon>Fusarium</taxon>
        <taxon>Fusarium decemcellulare species complex</taxon>
    </lineage>
</organism>
<keyword evidence="2" id="KW-1185">Reference proteome</keyword>
<gene>
    <name evidence="1" type="ORF">NM208_g388</name>
</gene>
<name>A0ACC1SZV5_9HYPO</name>
<comment type="caution">
    <text evidence="1">The sequence shown here is derived from an EMBL/GenBank/DDBJ whole genome shotgun (WGS) entry which is preliminary data.</text>
</comment>
<sequence>MALTQPYHVQALVDNAESFPFHRSVSATWNEKWKKLAHLGLYPFSDGKGEDFDRVFDSLIKNSGDDAAVFFVPDEYAKPFFPVAEDLMSQARDAEKAGDIDKAREMFLRAGAVYRIARFPINRGRLGQKAWELGKEAYLAASPYLSPPNFEVKIPHRHAASEAGESSEAVIGACVQIPDGDKPAAGWPVVLFICGLDAYRTDHSSQAGGKLYSHHQHGQALVIVDIPGTADSPAARNDPKSPDRLWSSVLDWIDDNKDEYGFDTSRIIARGISTGGYYAMRIAHTHAARLLAVVAQGGASHHVFDPQWIRSQNHMEYPFALSDALAYKFGYKNTEDYINGDPRARFSLLENGIFDNQCTRLLLINGMEDSIFPIEDSFLALRHGRSKDARFVDGTGHMGAPAAEGIIRDWVLDVLNHTK</sequence>
<evidence type="ECO:0000313" key="1">
    <source>
        <dbReference type="EMBL" id="KAJ3549663.1"/>
    </source>
</evidence>